<dbReference type="AlphaFoldDB" id="A0AAD2K7R4"/>
<comment type="caution">
    <text evidence="1">The sequence shown here is derived from an EMBL/GenBank/DDBJ whole genome shotgun (WGS) entry which is preliminary data.</text>
</comment>
<keyword evidence="2" id="KW-1185">Reference proteome</keyword>
<accession>A0AAD2K7R4</accession>
<evidence type="ECO:0000313" key="1">
    <source>
        <dbReference type="EMBL" id="CAK5283422.1"/>
    </source>
</evidence>
<organism evidence="1 2">
    <name type="scientific">Mycena citricolor</name>
    <dbReference type="NCBI Taxonomy" id="2018698"/>
    <lineage>
        <taxon>Eukaryota</taxon>
        <taxon>Fungi</taxon>
        <taxon>Dikarya</taxon>
        <taxon>Basidiomycota</taxon>
        <taxon>Agaricomycotina</taxon>
        <taxon>Agaricomycetes</taxon>
        <taxon>Agaricomycetidae</taxon>
        <taxon>Agaricales</taxon>
        <taxon>Marasmiineae</taxon>
        <taxon>Mycenaceae</taxon>
        <taxon>Mycena</taxon>
    </lineage>
</organism>
<gene>
    <name evidence="1" type="ORF">MYCIT1_LOCUS35930</name>
</gene>
<protein>
    <submittedName>
        <fullName evidence="1">Uncharacterized protein</fullName>
    </submittedName>
</protein>
<reference evidence="1" key="1">
    <citation type="submission" date="2023-11" db="EMBL/GenBank/DDBJ databases">
        <authorList>
            <person name="De Vega J J."/>
            <person name="De Vega J J."/>
        </authorList>
    </citation>
    <scope>NUCLEOTIDE SEQUENCE</scope>
</reference>
<evidence type="ECO:0000313" key="2">
    <source>
        <dbReference type="Proteomes" id="UP001295794"/>
    </source>
</evidence>
<dbReference type="EMBL" id="CAVNYO010000466">
    <property type="protein sequence ID" value="CAK5283422.1"/>
    <property type="molecule type" value="Genomic_DNA"/>
</dbReference>
<proteinExistence type="predicted"/>
<name>A0AAD2K7R4_9AGAR</name>
<dbReference type="Proteomes" id="UP001295794">
    <property type="component" value="Unassembled WGS sequence"/>
</dbReference>
<sequence>MSFTSQTRRRVPFTPYTPGNQFKAATGRGIHAPVSFDVPGSARQGVQMHELRLRGVGMPMAGAGEAALSQTGLQRVILRILWPGYTHVEWCRTIPVVHSNGVPLTRIELAVQIALNFGRFVEKCQFEAPTAQGFMFSANCVKFDHLFLVGLHNTFDDVWQADVALDIA</sequence>